<keyword evidence="3" id="KW-1185">Reference proteome</keyword>
<name>A0A068UNK1_COFCA</name>
<protein>
    <recommendedName>
        <fullName evidence="1">FAE domain-containing protein</fullName>
    </recommendedName>
</protein>
<evidence type="ECO:0000259" key="1">
    <source>
        <dbReference type="Pfam" id="PF08392"/>
    </source>
</evidence>
<dbReference type="GO" id="GO:0016747">
    <property type="term" value="F:acyltransferase activity, transferring groups other than amino-acyl groups"/>
    <property type="evidence" value="ECO:0007669"/>
    <property type="project" value="InterPro"/>
</dbReference>
<proteinExistence type="predicted"/>
<dbReference type="GO" id="GO:0016020">
    <property type="term" value="C:membrane"/>
    <property type="evidence" value="ECO:0007669"/>
    <property type="project" value="InterPro"/>
</dbReference>
<dbReference type="Proteomes" id="UP000295252">
    <property type="component" value="Chromosome X"/>
</dbReference>
<evidence type="ECO:0000313" key="3">
    <source>
        <dbReference type="Proteomes" id="UP000295252"/>
    </source>
</evidence>
<feature type="domain" description="FAE" evidence="1">
    <location>
        <begin position="8"/>
        <end position="40"/>
    </location>
</feature>
<dbReference type="Pfam" id="PF08392">
    <property type="entry name" value="FAE1_CUT1_RppA"/>
    <property type="match status" value="1"/>
</dbReference>
<reference evidence="3" key="1">
    <citation type="journal article" date="2014" name="Science">
        <title>The coffee genome provides insight into the convergent evolution of caffeine biosynthesis.</title>
        <authorList>
            <person name="Denoeud F."/>
            <person name="Carretero-Paulet L."/>
            <person name="Dereeper A."/>
            <person name="Droc G."/>
            <person name="Guyot R."/>
            <person name="Pietrella M."/>
            <person name="Zheng C."/>
            <person name="Alberti A."/>
            <person name="Anthony F."/>
            <person name="Aprea G."/>
            <person name="Aury J.M."/>
            <person name="Bento P."/>
            <person name="Bernard M."/>
            <person name="Bocs S."/>
            <person name="Campa C."/>
            <person name="Cenci A."/>
            <person name="Combes M.C."/>
            <person name="Crouzillat D."/>
            <person name="Da Silva C."/>
            <person name="Daddiego L."/>
            <person name="De Bellis F."/>
            <person name="Dussert S."/>
            <person name="Garsmeur O."/>
            <person name="Gayraud T."/>
            <person name="Guignon V."/>
            <person name="Jahn K."/>
            <person name="Jamilloux V."/>
            <person name="Joet T."/>
            <person name="Labadie K."/>
            <person name="Lan T."/>
            <person name="Leclercq J."/>
            <person name="Lepelley M."/>
            <person name="Leroy T."/>
            <person name="Li L.T."/>
            <person name="Librado P."/>
            <person name="Lopez L."/>
            <person name="Munoz A."/>
            <person name="Noel B."/>
            <person name="Pallavicini A."/>
            <person name="Perrotta G."/>
            <person name="Poncet V."/>
            <person name="Pot D."/>
            <person name="Priyono X."/>
            <person name="Rigoreau M."/>
            <person name="Rouard M."/>
            <person name="Rozas J."/>
            <person name="Tranchant-Dubreuil C."/>
            <person name="VanBuren R."/>
            <person name="Zhang Q."/>
            <person name="Andrade A.C."/>
            <person name="Argout X."/>
            <person name="Bertrand B."/>
            <person name="de Kochko A."/>
            <person name="Graziosi G."/>
            <person name="Henry R.J."/>
            <person name="Jayarama X."/>
            <person name="Ming R."/>
            <person name="Nagai C."/>
            <person name="Rounsley S."/>
            <person name="Sankoff D."/>
            <person name="Giuliano G."/>
            <person name="Albert V.A."/>
            <person name="Wincker P."/>
            <person name="Lashermes P."/>
        </authorList>
    </citation>
    <scope>NUCLEOTIDE SEQUENCE [LARGE SCALE GENOMIC DNA]</scope>
    <source>
        <strain evidence="3">cv. DH200-94</strain>
    </source>
</reference>
<evidence type="ECO:0000313" key="2">
    <source>
        <dbReference type="EMBL" id="CDP09819.1"/>
    </source>
</evidence>
<dbReference type="EMBL" id="HG739125">
    <property type="protein sequence ID" value="CDP09819.1"/>
    <property type="molecule type" value="Genomic_DNA"/>
</dbReference>
<accession>A0A068UNK1</accession>
<dbReference type="InParanoid" id="A0A068UNK1"/>
<dbReference type="PhylomeDB" id="A0A068UNK1"/>
<sequence>MTIHGHHRGRSKQVLFGGLDNLFKSTNVNPEDIDILVVNYIVCSVQRLGFLFICQSLHIRSRV</sequence>
<gene>
    <name evidence="2" type="ORF">GSCOC_T00030290001</name>
</gene>
<dbReference type="GO" id="GO:0006633">
    <property type="term" value="P:fatty acid biosynthetic process"/>
    <property type="evidence" value="ECO:0007669"/>
    <property type="project" value="InterPro"/>
</dbReference>
<organism evidence="2 3">
    <name type="scientific">Coffea canephora</name>
    <name type="common">Robusta coffee</name>
    <dbReference type="NCBI Taxonomy" id="49390"/>
    <lineage>
        <taxon>Eukaryota</taxon>
        <taxon>Viridiplantae</taxon>
        <taxon>Streptophyta</taxon>
        <taxon>Embryophyta</taxon>
        <taxon>Tracheophyta</taxon>
        <taxon>Spermatophyta</taxon>
        <taxon>Magnoliopsida</taxon>
        <taxon>eudicotyledons</taxon>
        <taxon>Gunneridae</taxon>
        <taxon>Pentapetalae</taxon>
        <taxon>asterids</taxon>
        <taxon>lamiids</taxon>
        <taxon>Gentianales</taxon>
        <taxon>Rubiaceae</taxon>
        <taxon>Ixoroideae</taxon>
        <taxon>Gardenieae complex</taxon>
        <taxon>Bertiereae - Coffeeae clade</taxon>
        <taxon>Coffeeae</taxon>
        <taxon>Coffea</taxon>
    </lineage>
</organism>
<dbReference type="InterPro" id="IPR013601">
    <property type="entry name" value="FAE1_typ3_polyketide_synth"/>
</dbReference>
<dbReference type="Gramene" id="CDP09819">
    <property type="protein sequence ID" value="CDP09819"/>
    <property type="gene ID" value="GSCOC_T00030290001"/>
</dbReference>
<dbReference type="AlphaFoldDB" id="A0A068UNK1"/>